<keyword evidence="7" id="KW-1133">Transmembrane helix</keyword>
<keyword evidence="1" id="KW-0479">Metal-binding</keyword>
<comment type="caution">
    <text evidence="8">The sequence shown here is derived from an EMBL/GenBank/DDBJ whole genome shotgun (WGS) entry which is preliminary data.</text>
</comment>
<dbReference type="SMART" id="SM00066">
    <property type="entry name" value="GAL4"/>
    <property type="match status" value="1"/>
</dbReference>
<dbReference type="PANTHER" id="PTHR46910:SF20">
    <property type="entry name" value="ZN(II)2CYS6 TRANSCRIPTION FACTOR (EUROFUNG)-RELATED"/>
    <property type="match status" value="1"/>
</dbReference>
<keyword evidence="7" id="KW-0472">Membrane</keyword>
<dbReference type="PROSITE" id="PS00463">
    <property type="entry name" value="ZN2_CY6_FUNGAL_1"/>
    <property type="match status" value="1"/>
</dbReference>
<dbReference type="GO" id="GO:0008270">
    <property type="term" value="F:zinc ion binding"/>
    <property type="evidence" value="ECO:0007669"/>
    <property type="project" value="InterPro"/>
</dbReference>
<accession>A0A9W9PT25</accession>
<dbReference type="GO" id="GO:0006351">
    <property type="term" value="P:DNA-templated transcription"/>
    <property type="evidence" value="ECO:0007669"/>
    <property type="project" value="InterPro"/>
</dbReference>
<evidence type="ECO:0000256" key="6">
    <source>
        <dbReference type="SAM" id="Coils"/>
    </source>
</evidence>
<evidence type="ECO:0000256" key="3">
    <source>
        <dbReference type="ARBA" id="ARBA00023125"/>
    </source>
</evidence>
<proteinExistence type="predicted"/>
<keyword evidence="6" id="KW-0175">Coiled coil</keyword>
<dbReference type="Proteomes" id="UP001147746">
    <property type="component" value="Unassembled WGS sequence"/>
</dbReference>
<dbReference type="Pfam" id="PF00172">
    <property type="entry name" value="Zn_clus"/>
    <property type="match status" value="1"/>
</dbReference>
<evidence type="ECO:0000313" key="9">
    <source>
        <dbReference type="Proteomes" id="UP001147746"/>
    </source>
</evidence>
<dbReference type="InterPro" id="IPR007219">
    <property type="entry name" value="XnlR_reg_dom"/>
</dbReference>
<evidence type="ECO:0000313" key="8">
    <source>
        <dbReference type="EMBL" id="KAJ5308445.1"/>
    </source>
</evidence>
<dbReference type="Pfam" id="PF04082">
    <property type="entry name" value="Fungal_trans"/>
    <property type="match status" value="1"/>
</dbReference>
<dbReference type="GO" id="GO:0003677">
    <property type="term" value="F:DNA binding"/>
    <property type="evidence" value="ECO:0007669"/>
    <property type="project" value="UniProtKB-KW"/>
</dbReference>
<feature type="coiled-coil region" evidence="6">
    <location>
        <begin position="53"/>
        <end position="80"/>
    </location>
</feature>
<dbReference type="InterPro" id="IPR001138">
    <property type="entry name" value="Zn2Cys6_DnaBD"/>
</dbReference>
<dbReference type="GO" id="GO:0000981">
    <property type="term" value="F:DNA-binding transcription factor activity, RNA polymerase II-specific"/>
    <property type="evidence" value="ECO:0007669"/>
    <property type="project" value="InterPro"/>
</dbReference>
<keyword evidence="3" id="KW-0238">DNA-binding</keyword>
<reference evidence="8" key="1">
    <citation type="submission" date="2022-12" db="EMBL/GenBank/DDBJ databases">
        <authorList>
            <person name="Petersen C."/>
        </authorList>
    </citation>
    <scope>NUCLEOTIDE SEQUENCE</scope>
    <source>
        <strain evidence="8">IBT 21472</strain>
    </source>
</reference>
<feature type="transmembrane region" description="Helical" evidence="7">
    <location>
        <begin position="535"/>
        <end position="554"/>
    </location>
</feature>
<keyword evidence="9" id="KW-1185">Reference proteome</keyword>
<dbReference type="OrthoDB" id="4116913at2759"/>
<evidence type="ECO:0000256" key="7">
    <source>
        <dbReference type="SAM" id="Phobius"/>
    </source>
</evidence>
<dbReference type="PANTHER" id="PTHR46910">
    <property type="entry name" value="TRANSCRIPTION FACTOR PDR1"/>
    <property type="match status" value="1"/>
</dbReference>
<sequence>MEPTSAAPRGGKLKSACDLCRTRKIRCDRVQPACENCHLAGLPCTFTPPPTQRKGIKQELADSQARVEELEAALRAARESTGHSENLISGPLVRSFPSTPESLAVQPPPNVNFVPDTHFLDAALAAFRWHLEYCGLGSALSTTRAAFSSEIQRRTGCPFDLDDFISDLVESFHSRGLKSTRLTTTAKWPPVSLVQQCVKYYAKSGLYSLFPFADADALQMLLDAGVLSHPQSTRAANRACLIAFTANITQMHRHDPAFSDAEPDAYAQAALSLLPEVLMETPDLRTLEAVKMMAVYICPLGQPQSAEPLLGIAVQVLYNLGGHKVRASPEFQGRPQHNQHLRALFWLCYGMDKEFSIRKGQPPLLNDADCDLDLPAKYVLKPSENHFYFKPLSSKELLYPSDLRFGLLKTKIFRLLYSREGQAHSEARRLQLIRELDDELSALKMEYPVECRPDAFATRSAPDYLFHDLSIRGVSIHLEYYYCLGKIHGASDFHNIPTMQSWSPLPSSAEICYEAARSTLIYMTRVQHYVNYHTFWIHAQFILTATITLFRFLIMMPHASTFTRDIQILEDVAAIFAQYSTGGKDGNCFPPFYLTYYFIQKLIFLAKRSLSRSMERQEKC</sequence>
<keyword evidence="7" id="KW-0812">Transmembrane</keyword>
<gene>
    <name evidence="8" type="ORF">N7476_009101</name>
</gene>
<dbReference type="AlphaFoldDB" id="A0A9W9PT25"/>
<organism evidence="8 9">
    <name type="scientific">Penicillium atrosanguineum</name>
    <dbReference type="NCBI Taxonomy" id="1132637"/>
    <lineage>
        <taxon>Eukaryota</taxon>
        <taxon>Fungi</taxon>
        <taxon>Dikarya</taxon>
        <taxon>Ascomycota</taxon>
        <taxon>Pezizomycotina</taxon>
        <taxon>Eurotiomycetes</taxon>
        <taxon>Eurotiomycetidae</taxon>
        <taxon>Eurotiales</taxon>
        <taxon>Aspergillaceae</taxon>
        <taxon>Penicillium</taxon>
    </lineage>
</organism>
<dbReference type="Gene3D" id="4.10.240.10">
    <property type="entry name" value="Zn(2)-C6 fungal-type DNA-binding domain"/>
    <property type="match status" value="1"/>
</dbReference>
<keyword evidence="4" id="KW-0804">Transcription</keyword>
<keyword evidence="5" id="KW-0539">Nucleus</keyword>
<evidence type="ECO:0000256" key="2">
    <source>
        <dbReference type="ARBA" id="ARBA00023015"/>
    </source>
</evidence>
<evidence type="ECO:0000256" key="4">
    <source>
        <dbReference type="ARBA" id="ARBA00023163"/>
    </source>
</evidence>
<name>A0A9W9PT25_9EURO</name>
<dbReference type="CDD" id="cd00067">
    <property type="entry name" value="GAL4"/>
    <property type="match status" value="1"/>
</dbReference>
<dbReference type="PROSITE" id="PS50048">
    <property type="entry name" value="ZN2_CY6_FUNGAL_2"/>
    <property type="match status" value="1"/>
</dbReference>
<dbReference type="EMBL" id="JAPZBO010000008">
    <property type="protein sequence ID" value="KAJ5308445.1"/>
    <property type="molecule type" value="Genomic_DNA"/>
</dbReference>
<dbReference type="InterPro" id="IPR036864">
    <property type="entry name" value="Zn2-C6_fun-type_DNA-bd_sf"/>
</dbReference>
<dbReference type="CDD" id="cd12148">
    <property type="entry name" value="fungal_TF_MHR"/>
    <property type="match status" value="1"/>
</dbReference>
<evidence type="ECO:0000256" key="1">
    <source>
        <dbReference type="ARBA" id="ARBA00022723"/>
    </source>
</evidence>
<dbReference type="SMART" id="SM00906">
    <property type="entry name" value="Fungal_trans"/>
    <property type="match status" value="1"/>
</dbReference>
<keyword evidence="2" id="KW-0805">Transcription regulation</keyword>
<protein>
    <submittedName>
        <fullName evidence="8">Transcriptional regulator family: Fungal Specific TF</fullName>
    </submittedName>
</protein>
<reference evidence="8" key="2">
    <citation type="journal article" date="2023" name="IMA Fungus">
        <title>Comparative genomic study of the Penicillium genus elucidates a diverse pangenome and 15 lateral gene transfer events.</title>
        <authorList>
            <person name="Petersen C."/>
            <person name="Sorensen T."/>
            <person name="Nielsen M.R."/>
            <person name="Sondergaard T.E."/>
            <person name="Sorensen J.L."/>
            <person name="Fitzpatrick D.A."/>
            <person name="Frisvad J.C."/>
            <person name="Nielsen K.L."/>
        </authorList>
    </citation>
    <scope>NUCLEOTIDE SEQUENCE</scope>
    <source>
        <strain evidence="8">IBT 21472</strain>
    </source>
</reference>
<dbReference type="InterPro" id="IPR050987">
    <property type="entry name" value="AtrR-like"/>
</dbReference>
<evidence type="ECO:0000256" key="5">
    <source>
        <dbReference type="ARBA" id="ARBA00023242"/>
    </source>
</evidence>
<dbReference type="SUPFAM" id="SSF57701">
    <property type="entry name" value="Zn2/Cys6 DNA-binding domain"/>
    <property type="match status" value="1"/>
</dbReference>